<keyword evidence="1" id="KW-0472">Membrane</keyword>
<dbReference type="GeneID" id="29113303"/>
<organism evidence="2 3">
    <name type="scientific">Alternaria alternata</name>
    <name type="common">Alternaria rot fungus</name>
    <name type="synonym">Torula alternata</name>
    <dbReference type="NCBI Taxonomy" id="5599"/>
    <lineage>
        <taxon>Eukaryota</taxon>
        <taxon>Fungi</taxon>
        <taxon>Dikarya</taxon>
        <taxon>Ascomycota</taxon>
        <taxon>Pezizomycotina</taxon>
        <taxon>Dothideomycetes</taxon>
        <taxon>Pleosporomycetidae</taxon>
        <taxon>Pleosporales</taxon>
        <taxon>Pleosporineae</taxon>
        <taxon>Pleosporaceae</taxon>
        <taxon>Alternaria</taxon>
        <taxon>Alternaria sect. Alternaria</taxon>
        <taxon>Alternaria alternata complex</taxon>
    </lineage>
</organism>
<proteinExistence type="predicted"/>
<protein>
    <submittedName>
        <fullName evidence="2">Uncharacterized protein</fullName>
    </submittedName>
</protein>
<evidence type="ECO:0000313" key="3">
    <source>
        <dbReference type="Proteomes" id="UP000077248"/>
    </source>
</evidence>
<keyword evidence="1" id="KW-0812">Transmembrane</keyword>
<keyword evidence="1" id="KW-1133">Transmembrane helix</keyword>
<feature type="transmembrane region" description="Helical" evidence="1">
    <location>
        <begin position="59"/>
        <end position="79"/>
    </location>
</feature>
<keyword evidence="3" id="KW-1185">Reference proteome</keyword>
<reference evidence="2 3" key="1">
    <citation type="submission" date="2016-05" db="EMBL/GenBank/DDBJ databases">
        <title>Comparative analysis of secretome profiles of manganese(II)-oxidizing ascomycete fungi.</title>
        <authorList>
            <consortium name="DOE Joint Genome Institute"/>
            <person name="Zeiner C.A."/>
            <person name="Purvine S.O."/>
            <person name="Zink E.M."/>
            <person name="Wu S."/>
            <person name="Pasa-Tolic L."/>
            <person name="Chaput D.L."/>
            <person name="Haridas S."/>
            <person name="Grigoriev I.V."/>
            <person name="Santelli C.M."/>
            <person name="Hansel C.M."/>
        </authorList>
    </citation>
    <scope>NUCLEOTIDE SEQUENCE [LARGE SCALE GENOMIC DNA]</scope>
    <source>
        <strain evidence="2 3">SRC1lrK2f</strain>
    </source>
</reference>
<feature type="transmembrane region" description="Helical" evidence="1">
    <location>
        <begin position="447"/>
        <end position="469"/>
    </location>
</feature>
<evidence type="ECO:0000256" key="1">
    <source>
        <dbReference type="SAM" id="Phobius"/>
    </source>
</evidence>
<name>A0A177DEL9_ALTAL</name>
<dbReference type="EMBL" id="KV441486">
    <property type="protein sequence ID" value="OAG17701.1"/>
    <property type="molecule type" value="Genomic_DNA"/>
</dbReference>
<dbReference type="VEuPathDB" id="FungiDB:CC77DRAFT_1052640"/>
<dbReference type="OMA" id="PQLSYLW"/>
<dbReference type="RefSeq" id="XP_018383122.1">
    <property type="nucleotide sequence ID" value="XM_018527709.1"/>
</dbReference>
<dbReference type="KEGG" id="aalt:CC77DRAFT_1052640"/>
<feature type="transmembrane region" description="Helical" evidence="1">
    <location>
        <begin position="99"/>
        <end position="116"/>
    </location>
</feature>
<feature type="transmembrane region" description="Helical" evidence="1">
    <location>
        <begin position="164"/>
        <end position="189"/>
    </location>
</feature>
<dbReference type="AlphaFoldDB" id="A0A177DEL9"/>
<evidence type="ECO:0000313" key="2">
    <source>
        <dbReference type="EMBL" id="OAG17701.1"/>
    </source>
</evidence>
<sequence>MAMIPPSVSTRRQNSKFRDFLRHVRLLLPASFLGHTLPWKTTFEQRKVAVYQSRRMASLNILLHVIPLAVAGTLLGLHWSRYWVGVSDDAPSLQFAAKVHELLMQASLVDVLLYVIRSQALNGYLPLGALAGAAQAPQLSYLWSLDFFSALVAPSRVFRSRNKFIFILSTFTLLFMTGVVGPSSAILMISRPGMTHVQNTTIRYLGVSEADLFPTQIDKTNRLNLSIGQQTADQMIDTRETFLATGAQWTLQTSQPVVMSACSDFYNTDNISYPHVDGSTSILQNAAELYDTMLKMNANRTYFMSWIQMPQDPTSLLALFMYIDDLNDVYSGNDGSHSGPITRFTICTDKSRPITIDPEAIPKLHISPNQSLASNSLDLPVTIMAGFAFALSWVPGQYIYSVDRYISQDTIEGMNSSSIKDSTSFTPFRIVKTITGYGYGSTDTSTLLSLAVIITYCFITVAYITYTIFTGHTSVAWNSATELILLALQSKEPDDLGHVSVGVDSTETLRRSVGIRVNTVSIPDTGERMQKLELVFEHDVQDKKRILEKVERNQAY</sequence>
<dbReference type="Proteomes" id="UP000077248">
    <property type="component" value="Unassembled WGS sequence"/>
</dbReference>
<feature type="transmembrane region" description="Helical" evidence="1">
    <location>
        <begin position="123"/>
        <end position="144"/>
    </location>
</feature>
<gene>
    <name evidence="2" type="ORF">CC77DRAFT_1052640</name>
</gene>
<accession>A0A177DEL9</accession>